<dbReference type="Gene3D" id="3.40.50.2000">
    <property type="entry name" value="Glycogen Phosphorylase B"/>
    <property type="match status" value="2"/>
</dbReference>
<comment type="pathway">
    <text evidence="3 8">Glycan biosynthesis; glycogen biosynthesis.</text>
</comment>
<evidence type="ECO:0000256" key="8">
    <source>
        <dbReference type="HAMAP-Rule" id="MF_00484"/>
    </source>
</evidence>
<accession>A0A517YBE3</accession>
<gene>
    <name evidence="8 11" type="primary">glgA</name>
    <name evidence="11" type="ORF">ETAA8_26290</name>
</gene>
<dbReference type="PANTHER" id="PTHR45825">
    <property type="entry name" value="GRANULE-BOUND STARCH SYNTHASE 1, CHLOROPLASTIC/AMYLOPLASTIC"/>
    <property type="match status" value="1"/>
</dbReference>
<dbReference type="KEGG" id="aagg:ETAA8_26290"/>
<feature type="binding site" evidence="8">
    <location>
        <position position="15"/>
    </location>
    <ligand>
        <name>ADP-alpha-D-glucose</name>
        <dbReference type="ChEBI" id="CHEBI:57498"/>
    </ligand>
</feature>
<evidence type="ECO:0000256" key="2">
    <source>
        <dbReference type="ARBA" id="ARBA00002764"/>
    </source>
</evidence>
<evidence type="ECO:0000256" key="1">
    <source>
        <dbReference type="ARBA" id="ARBA00001478"/>
    </source>
</evidence>
<dbReference type="Pfam" id="PF08323">
    <property type="entry name" value="Glyco_transf_5"/>
    <property type="match status" value="1"/>
</dbReference>
<dbReference type="InterPro" id="IPR011835">
    <property type="entry name" value="GS/SS"/>
</dbReference>
<dbReference type="PANTHER" id="PTHR45825:SF11">
    <property type="entry name" value="ALPHA AMYLASE DOMAIN-CONTAINING PROTEIN"/>
    <property type="match status" value="1"/>
</dbReference>
<evidence type="ECO:0000313" key="11">
    <source>
        <dbReference type="EMBL" id="QDU27541.1"/>
    </source>
</evidence>
<comment type="catalytic activity">
    <reaction evidence="1 8">
        <text>[(1-&gt;4)-alpha-D-glucosyl](n) + ADP-alpha-D-glucose = [(1-&gt;4)-alpha-D-glucosyl](n+1) + ADP + H(+)</text>
        <dbReference type="Rhea" id="RHEA:18189"/>
        <dbReference type="Rhea" id="RHEA-COMP:9584"/>
        <dbReference type="Rhea" id="RHEA-COMP:9587"/>
        <dbReference type="ChEBI" id="CHEBI:15378"/>
        <dbReference type="ChEBI" id="CHEBI:15444"/>
        <dbReference type="ChEBI" id="CHEBI:57498"/>
        <dbReference type="ChEBI" id="CHEBI:456216"/>
        <dbReference type="EC" id="2.4.1.21"/>
    </reaction>
</comment>
<feature type="domain" description="Glycosyl transferase family 1" evidence="9">
    <location>
        <begin position="298"/>
        <end position="452"/>
    </location>
</feature>
<reference evidence="11 12" key="1">
    <citation type="submission" date="2019-02" db="EMBL/GenBank/DDBJ databases">
        <title>Deep-cultivation of Planctomycetes and their phenomic and genomic characterization uncovers novel biology.</title>
        <authorList>
            <person name="Wiegand S."/>
            <person name="Jogler M."/>
            <person name="Boedeker C."/>
            <person name="Pinto D."/>
            <person name="Vollmers J."/>
            <person name="Rivas-Marin E."/>
            <person name="Kohn T."/>
            <person name="Peeters S.H."/>
            <person name="Heuer A."/>
            <person name="Rast P."/>
            <person name="Oberbeckmann S."/>
            <person name="Bunk B."/>
            <person name="Jeske O."/>
            <person name="Meyerdierks A."/>
            <person name="Storesund J.E."/>
            <person name="Kallscheuer N."/>
            <person name="Luecker S."/>
            <person name="Lage O.M."/>
            <person name="Pohl T."/>
            <person name="Merkel B.J."/>
            <person name="Hornburger P."/>
            <person name="Mueller R.-W."/>
            <person name="Bruemmer F."/>
            <person name="Labrenz M."/>
            <person name="Spormann A.M."/>
            <person name="Op den Camp H."/>
            <person name="Overmann J."/>
            <person name="Amann R."/>
            <person name="Jetten M.S.M."/>
            <person name="Mascher T."/>
            <person name="Medema M.H."/>
            <person name="Devos D.P."/>
            <person name="Kaster A.-K."/>
            <person name="Ovreas L."/>
            <person name="Rohde M."/>
            <person name="Galperin M.Y."/>
            <person name="Jogler C."/>
        </authorList>
    </citation>
    <scope>NUCLEOTIDE SEQUENCE [LARGE SCALE GENOMIC DNA]</scope>
    <source>
        <strain evidence="11 12">ETA_A8</strain>
    </source>
</reference>
<keyword evidence="5 8" id="KW-0328">Glycosyltransferase</keyword>
<dbReference type="CDD" id="cd03791">
    <property type="entry name" value="GT5_Glycogen_synthase_DULL1-like"/>
    <property type="match status" value="1"/>
</dbReference>
<dbReference type="Pfam" id="PF00534">
    <property type="entry name" value="Glycos_transf_1"/>
    <property type="match status" value="1"/>
</dbReference>
<keyword evidence="12" id="KW-1185">Reference proteome</keyword>
<dbReference type="GO" id="GO:0005978">
    <property type="term" value="P:glycogen biosynthetic process"/>
    <property type="evidence" value="ECO:0007669"/>
    <property type="project" value="UniProtKB-UniRule"/>
</dbReference>
<dbReference type="InterPro" id="IPR001296">
    <property type="entry name" value="Glyco_trans_1"/>
</dbReference>
<dbReference type="GO" id="GO:0009011">
    <property type="term" value="F:alpha-1,4-glucan glucosyltransferase (ADP-glucose donor) activity"/>
    <property type="evidence" value="ECO:0007669"/>
    <property type="project" value="UniProtKB-UniRule"/>
</dbReference>
<evidence type="ECO:0000259" key="10">
    <source>
        <dbReference type="Pfam" id="PF08323"/>
    </source>
</evidence>
<evidence type="ECO:0000256" key="5">
    <source>
        <dbReference type="ARBA" id="ARBA00022676"/>
    </source>
</evidence>
<dbReference type="NCBIfam" id="NF001899">
    <property type="entry name" value="PRK00654.1-2"/>
    <property type="match status" value="1"/>
</dbReference>
<evidence type="ECO:0000256" key="7">
    <source>
        <dbReference type="ARBA" id="ARBA00023056"/>
    </source>
</evidence>
<comment type="function">
    <text evidence="2 8">Synthesizes alpha-1,4-glucan chains using ADP-glucose.</text>
</comment>
<comment type="similarity">
    <text evidence="4 8">Belongs to the glycosyltransferase 1 family. Bacterial/plant glycogen synthase subfamily.</text>
</comment>
<proteinExistence type="inferred from homology"/>
<evidence type="ECO:0000256" key="6">
    <source>
        <dbReference type="ARBA" id="ARBA00022679"/>
    </source>
</evidence>
<dbReference type="HAMAP" id="MF_00484">
    <property type="entry name" value="Glycogen_synth"/>
    <property type="match status" value="1"/>
</dbReference>
<dbReference type="InterPro" id="IPR013534">
    <property type="entry name" value="Starch_synth_cat_dom"/>
</dbReference>
<dbReference type="OrthoDB" id="9808590at2"/>
<dbReference type="RefSeq" id="WP_145088448.1">
    <property type="nucleotide sequence ID" value="NZ_CP036274.1"/>
</dbReference>
<dbReference type="EMBL" id="CP036274">
    <property type="protein sequence ID" value="QDU27541.1"/>
    <property type="molecule type" value="Genomic_DNA"/>
</dbReference>
<evidence type="ECO:0000313" key="12">
    <source>
        <dbReference type="Proteomes" id="UP000315017"/>
    </source>
</evidence>
<dbReference type="GO" id="GO:0004373">
    <property type="term" value="F:alpha-1,4-glucan glucosyltransferase (UDP-glucose donor) activity"/>
    <property type="evidence" value="ECO:0007669"/>
    <property type="project" value="InterPro"/>
</dbReference>
<sequence>MNILFVSSEVTPYAKTGGLADVCGSLPIELNKLGHNVAVMMPAYRQTKGHPGIEPLNIKFDVPIGNKIVRGRLLRSTLPNSEVPIFFIEQDDYFDRPELYRHKGEDFKDNCERFAFFCRAALEAIRILKLDVEVIHCHDWQTCLIPAYLHIEYAHCHGYETIGSLLTIHNLAYQGIFWHWDMLLTGLDWKYFNWHQMEFYGKLNLLKTGLTFADGLNTVSPTYAQEIQTDPLGCGLEGVLQSRADVLCGIVNGVHYAEWDPAHDTHLPYKYDVSNWQSGKAACKSALQAELGLPVSPRTPVIGLVGRLSEQKGWDLVTDLMRRWVREVDVQWAILGTGEMQYHDILAQLAREYPHRVGLRLDFNEGMSHRIEAGSDIFLMPSRYEPCGLNQLYSLKYGTVPVVRATGGLKDTVADANDENLWQQRATGFSFDNYSTHDMEVALGRALNAYHHQPEKWQQIVETGMKQDWSWRKSALEYVELYQDVHERRLEAYERLQAML</sequence>
<keyword evidence="7 8" id="KW-0320">Glycogen biosynthesis</keyword>
<evidence type="ECO:0000259" key="9">
    <source>
        <dbReference type="Pfam" id="PF00534"/>
    </source>
</evidence>
<dbReference type="AlphaFoldDB" id="A0A517YBE3"/>
<dbReference type="UniPathway" id="UPA00164"/>
<evidence type="ECO:0000256" key="3">
    <source>
        <dbReference type="ARBA" id="ARBA00004964"/>
    </source>
</evidence>
<dbReference type="EC" id="2.4.1.21" evidence="8"/>
<name>A0A517YBE3_9BACT</name>
<protein>
    <recommendedName>
        <fullName evidence="8">Glycogen synthase</fullName>
        <ecNumber evidence="8">2.4.1.21</ecNumber>
    </recommendedName>
    <alternativeName>
        <fullName evidence="8">Starch [bacterial glycogen] synthase</fullName>
    </alternativeName>
</protein>
<dbReference type="NCBIfam" id="TIGR02095">
    <property type="entry name" value="glgA"/>
    <property type="match status" value="1"/>
</dbReference>
<feature type="domain" description="Starch synthase catalytic" evidence="10">
    <location>
        <begin position="2"/>
        <end position="241"/>
    </location>
</feature>
<dbReference type="SUPFAM" id="SSF53756">
    <property type="entry name" value="UDP-Glycosyltransferase/glycogen phosphorylase"/>
    <property type="match status" value="1"/>
</dbReference>
<evidence type="ECO:0000256" key="4">
    <source>
        <dbReference type="ARBA" id="ARBA00010281"/>
    </source>
</evidence>
<organism evidence="11 12">
    <name type="scientific">Anatilimnocola aggregata</name>
    <dbReference type="NCBI Taxonomy" id="2528021"/>
    <lineage>
        <taxon>Bacteria</taxon>
        <taxon>Pseudomonadati</taxon>
        <taxon>Planctomycetota</taxon>
        <taxon>Planctomycetia</taxon>
        <taxon>Pirellulales</taxon>
        <taxon>Pirellulaceae</taxon>
        <taxon>Anatilimnocola</taxon>
    </lineage>
</organism>
<keyword evidence="6 8" id="KW-0808">Transferase</keyword>
<dbReference type="Proteomes" id="UP000315017">
    <property type="component" value="Chromosome"/>
</dbReference>